<comment type="caution">
    <text evidence="1">The sequence shown here is derived from an EMBL/GenBank/DDBJ whole genome shotgun (WGS) entry which is preliminary data.</text>
</comment>
<proteinExistence type="predicted"/>
<dbReference type="EMBL" id="JACJID010000001">
    <property type="protein sequence ID" value="MBA8922831.1"/>
    <property type="molecule type" value="Genomic_DNA"/>
</dbReference>
<dbReference type="RefSeq" id="WP_158510849.1">
    <property type="nucleotide sequence ID" value="NZ_BAAABQ010000010.1"/>
</dbReference>
<evidence type="ECO:0008006" key="3">
    <source>
        <dbReference type="Google" id="ProtNLM"/>
    </source>
</evidence>
<sequence length="158" mass="17517">MLTSLLERVRQRRFPPEFRIAQVLAPLPVPPQPPPVPRPEQSGDFSDAALADLATNLWRTVRKIAPEGQEDLPRAQRQAARHLRAMSEVLAESGVSVQDHDGLAYDPGLTLDVLAYEERPGVTREVVVETIRPSVYRSGRTIQIGQVIVAQPERGGEQ</sequence>
<organism evidence="1 2">
    <name type="scientific">Kutzneria viridogrisea</name>
    <dbReference type="NCBI Taxonomy" id="47990"/>
    <lineage>
        <taxon>Bacteria</taxon>
        <taxon>Bacillati</taxon>
        <taxon>Actinomycetota</taxon>
        <taxon>Actinomycetes</taxon>
        <taxon>Pseudonocardiales</taxon>
        <taxon>Pseudonocardiaceae</taxon>
        <taxon>Kutzneria</taxon>
    </lineage>
</organism>
<evidence type="ECO:0000313" key="2">
    <source>
        <dbReference type="Proteomes" id="UP000517916"/>
    </source>
</evidence>
<gene>
    <name evidence="1" type="ORF">BC739_000028</name>
</gene>
<name>A0ABR6B7I0_9PSEU</name>
<evidence type="ECO:0000313" key="1">
    <source>
        <dbReference type="EMBL" id="MBA8922831.1"/>
    </source>
</evidence>
<reference evidence="1 2" key="1">
    <citation type="submission" date="2020-08" db="EMBL/GenBank/DDBJ databases">
        <title>Genomic Encyclopedia of Archaeal and Bacterial Type Strains, Phase II (KMG-II): from individual species to whole genera.</title>
        <authorList>
            <person name="Goeker M."/>
        </authorList>
    </citation>
    <scope>NUCLEOTIDE SEQUENCE [LARGE SCALE GENOMIC DNA]</scope>
    <source>
        <strain evidence="1 2">DSM 43850</strain>
    </source>
</reference>
<accession>A0ABR6B7I0</accession>
<dbReference type="Proteomes" id="UP000517916">
    <property type="component" value="Unassembled WGS sequence"/>
</dbReference>
<keyword evidence="2" id="KW-1185">Reference proteome</keyword>
<protein>
    <recommendedName>
        <fullName evidence="3">Nucleotide exchange factor GrpE</fullName>
    </recommendedName>
</protein>